<proteinExistence type="predicted"/>
<protein>
    <submittedName>
        <fullName evidence="1">Beta-glucosidase 13-like</fullName>
    </submittedName>
</protein>
<comment type="caution">
    <text evidence="1">The sequence shown here is derived from an EMBL/GenBank/DDBJ whole genome shotgun (WGS) entry which is preliminary data.</text>
</comment>
<organism evidence="1 2">
    <name type="scientific">Pyrus ussuriensis x Pyrus communis</name>
    <dbReference type="NCBI Taxonomy" id="2448454"/>
    <lineage>
        <taxon>Eukaryota</taxon>
        <taxon>Viridiplantae</taxon>
        <taxon>Streptophyta</taxon>
        <taxon>Embryophyta</taxon>
        <taxon>Tracheophyta</taxon>
        <taxon>Spermatophyta</taxon>
        <taxon>Magnoliopsida</taxon>
        <taxon>eudicotyledons</taxon>
        <taxon>Gunneridae</taxon>
        <taxon>Pentapetalae</taxon>
        <taxon>rosids</taxon>
        <taxon>fabids</taxon>
        <taxon>Rosales</taxon>
        <taxon>Rosaceae</taxon>
        <taxon>Amygdaloideae</taxon>
        <taxon>Maleae</taxon>
        <taxon>Pyrus</taxon>
    </lineage>
</organism>
<dbReference type="AlphaFoldDB" id="A0A5N5GSU6"/>
<keyword evidence="2" id="KW-1185">Reference proteome</keyword>
<accession>A0A5N5GSU6</accession>
<sequence length="90" mass="10276">MPDEVRNKVGGSKFPKIDVFSDVYVRPGDELNESFHLHPETPLKSMDPPEDAGFQILTETLDQTLRQRLGAYCPSSRNLEPLHHCSQRVR</sequence>
<reference evidence="2" key="2">
    <citation type="submission" date="2019-10" db="EMBL/GenBank/DDBJ databases">
        <title>A de novo genome assembly of a pear dwarfing rootstock.</title>
        <authorList>
            <person name="Wang F."/>
            <person name="Wang J."/>
            <person name="Li S."/>
            <person name="Zhang Y."/>
            <person name="Fang M."/>
            <person name="Ma L."/>
            <person name="Zhao Y."/>
            <person name="Jiang S."/>
        </authorList>
    </citation>
    <scope>NUCLEOTIDE SEQUENCE [LARGE SCALE GENOMIC DNA]</scope>
</reference>
<gene>
    <name evidence="1" type="ORF">D8674_013612</name>
</gene>
<reference evidence="1 2" key="1">
    <citation type="submission" date="2019-09" db="EMBL/GenBank/DDBJ databases">
        <authorList>
            <person name="Ou C."/>
        </authorList>
    </citation>
    <scope>NUCLEOTIDE SEQUENCE [LARGE SCALE GENOMIC DNA]</scope>
    <source>
        <strain evidence="1">S2</strain>
        <tissue evidence="1">Leaf</tissue>
    </source>
</reference>
<name>A0A5N5GSU6_9ROSA</name>
<evidence type="ECO:0000313" key="1">
    <source>
        <dbReference type="EMBL" id="KAB2617743.1"/>
    </source>
</evidence>
<reference evidence="1 2" key="3">
    <citation type="submission" date="2019-11" db="EMBL/GenBank/DDBJ databases">
        <title>A de novo genome assembly of a pear dwarfing rootstock.</title>
        <authorList>
            <person name="Wang F."/>
            <person name="Wang J."/>
            <person name="Li S."/>
            <person name="Zhang Y."/>
            <person name="Fang M."/>
            <person name="Ma L."/>
            <person name="Zhao Y."/>
            <person name="Jiang S."/>
        </authorList>
    </citation>
    <scope>NUCLEOTIDE SEQUENCE [LARGE SCALE GENOMIC DNA]</scope>
    <source>
        <strain evidence="1">S2</strain>
        <tissue evidence="1">Leaf</tissue>
    </source>
</reference>
<evidence type="ECO:0000313" key="2">
    <source>
        <dbReference type="Proteomes" id="UP000327157"/>
    </source>
</evidence>
<dbReference type="Proteomes" id="UP000327157">
    <property type="component" value="Chromosome 15"/>
</dbReference>
<dbReference type="EMBL" id="SMOL01000401">
    <property type="protein sequence ID" value="KAB2617743.1"/>
    <property type="molecule type" value="Genomic_DNA"/>
</dbReference>